<sequence length="391" mass="40302">MNQKRILSLALAAAMALSLTACGSKSDSSSSADDTPTGVAVQVQPVTADTISTENKVSGKVVSDNESSVFVASSAKCTAVYVDAGDMVSAGQKLCTLDLASTISSYNAANISYNSAVQSYQDQKNVFDSQIALYTKNVNDLKALKEIGAASQTEIDQAQLQLESAQATKNSTLSQLEAGMQSYKSNVEQLSTVLENVDGAGNVIAPISGTLVSLNAEENAFVSPSMPVAVIDGVDQMKISVSVSEALVPKLTIGDSVDVTVSAASQTFTGTIRSVEQAANAQTKLYTVTVSVPSDVSGLLSGMFADVTFHTDTASGAIVVPTESILTSGSTQYVYVVQDDNTAKYIEVTTGLTGNGVTEITSGLSAGQQLVTVGQSYLSDGAAVRVVSGED</sequence>
<comment type="caution">
    <text evidence="6">The sequence shown here is derived from an EMBL/GenBank/DDBJ whole genome shotgun (WGS) entry which is preliminary data.</text>
</comment>
<dbReference type="Pfam" id="PF25989">
    <property type="entry name" value="YknX_C"/>
    <property type="match status" value="1"/>
</dbReference>
<name>A0A8J6M4X1_9FIRM</name>
<evidence type="ECO:0000256" key="3">
    <source>
        <dbReference type="SAM" id="SignalP"/>
    </source>
</evidence>
<evidence type="ECO:0000256" key="1">
    <source>
        <dbReference type="ARBA" id="ARBA00009477"/>
    </source>
</evidence>
<evidence type="ECO:0000313" key="6">
    <source>
        <dbReference type="EMBL" id="MBC5716041.1"/>
    </source>
</evidence>
<evidence type="ECO:0000259" key="5">
    <source>
        <dbReference type="Pfam" id="PF25989"/>
    </source>
</evidence>
<proteinExistence type="inferred from homology"/>
<dbReference type="PANTHER" id="PTHR30469:SF15">
    <property type="entry name" value="HLYD FAMILY OF SECRETION PROTEINS"/>
    <property type="match status" value="1"/>
</dbReference>
<evidence type="ECO:0000256" key="2">
    <source>
        <dbReference type="SAM" id="Coils"/>
    </source>
</evidence>
<dbReference type="GO" id="GO:0015562">
    <property type="term" value="F:efflux transmembrane transporter activity"/>
    <property type="evidence" value="ECO:0007669"/>
    <property type="project" value="TreeGrafter"/>
</dbReference>
<dbReference type="AlphaFoldDB" id="A0A8J6M4X1"/>
<dbReference type="SUPFAM" id="SSF111369">
    <property type="entry name" value="HlyD-like secretion proteins"/>
    <property type="match status" value="1"/>
</dbReference>
<dbReference type="PROSITE" id="PS51257">
    <property type="entry name" value="PROKAR_LIPOPROTEIN"/>
    <property type="match status" value="1"/>
</dbReference>
<dbReference type="InterPro" id="IPR058792">
    <property type="entry name" value="Beta-barrel_RND_2"/>
</dbReference>
<dbReference type="NCBIfam" id="TIGR01730">
    <property type="entry name" value="RND_mfp"/>
    <property type="match status" value="1"/>
</dbReference>
<dbReference type="RefSeq" id="WP_186877531.1">
    <property type="nucleotide sequence ID" value="NZ_JACOPN010000001.1"/>
</dbReference>
<dbReference type="Proteomes" id="UP000602260">
    <property type="component" value="Unassembled WGS sequence"/>
</dbReference>
<comment type="similarity">
    <text evidence="1">Belongs to the membrane fusion protein (MFP) (TC 8.A.1) family.</text>
</comment>
<keyword evidence="2" id="KW-0175">Coiled coil</keyword>
<dbReference type="GO" id="GO:1990281">
    <property type="term" value="C:efflux pump complex"/>
    <property type="evidence" value="ECO:0007669"/>
    <property type="project" value="TreeGrafter"/>
</dbReference>
<dbReference type="Gene3D" id="1.20.1600.10">
    <property type="entry name" value="Outer membrane efflux proteins (OEP)"/>
    <property type="match status" value="1"/>
</dbReference>
<dbReference type="InterPro" id="IPR058637">
    <property type="entry name" value="YknX-like_C"/>
</dbReference>
<reference evidence="6" key="1">
    <citation type="submission" date="2020-08" db="EMBL/GenBank/DDBJ databases">
        <title>Genome public.</title>
        <authorList>
            <person name="Liu C."/>
            <person name="Sun Q."/>
        </authorList>
    </citation>
    <scope>NUCLEOTIDE SEQUENCE</scope>
    <source>
        <strain evidence="6">BX5</strain>
    </source>
</reference>
<dbReference type="Pfam" id="PF25954">
    <property type="entry name" value="Beta-barrel_RND_2"/>
    <property type="match status" value="1"/>
</dbReference>
<feature type="coiled-coil region" evidence="2">
    <location>
        <begin position="155"/>
        <end position="193"/>
    </location>
</feature>
<dbReference type="Gene3D" id="2.40.420.20">
    <property type="match status" value="1"/>
</dbReference>
<dbReference type="PANTHER" id="PTHR30469">
    <property type="entry name" value="MULTIDRUG RESISTANCE PROTEIN MDTA"/>
    <property type="match status" value="1"/>
</dbReference>
<accession>A0A8J6M4X1</accession>
<dbReference type="EMBL" id="JACOPN010000001">
    <property type="protein sequence ID" value="MBC5716041.1"/>
    <property type="molecule type" value="Genomic_DNA"/>
</dbReference>
<feature type="domain" description="YknX-like C-terminal permuted SH3-like" evidence="5">
    <location>
        <begin position="317"/>
        <end position="386"/>
    </location>
</feature>
<protein>
    <submittedName>
        <fullName evidence="6">Efflux RND transporter periplasmic adaptor subunit</fullName>
    </submittedName>
</protein>
<feature type="signal peptide" evidence="3">
    <location>
        <begin position="1"/>
        <end position="23"/>
    </location>
</feature>
<evidence type="ECO:0000313" key="7">
    <source>
        <dbReference type="Proteomes" id="UP000602260"/>
    </source>
</evidence>
<evidence type="ECO:0000259" key="4">
    <source>
        <dbReference type="Pfam" id="PF25954"/>
    </source>
</evidence>
<keyword evidence="7" id="KW-1185">Reference proteome</keyword>
<dbReference type="Gene3D" id="2.40.30.170">
    <property type="match status" value="1"/>
</dbReference>
<feature type="domain" description="CusB-like beta-barrel" evidence="4">
    <location>
        <begin position="239"/>
        <end position="311"/>
    </location>
</feature>
<feature type="chain" id="PRO_5039412762" evidence="3">
    <location>
        <begin position="24"/>
        <end position="391"/>
    </location>
</feature>
<dbReference type="InterPro" id="IPR006143">
    <property type="entry name" value="RND_pump_MFP"/>
</dbReference>
<keyword evidence="3" id="KW-0732">Signal</keyword>
<organism evidence="6 7">
    <name type="scientific">Flintibacter faecis</name>
    <dbReference type="NCBI Taxonomy" id="2763047"/>
    <lineage>
        <taxon>Bacteria</taxon>
        <taxon>Bacillati</taxon>
        <taxon>Bacillota</taxon>
        <taxon>Clostridia</taxon>
        <taxon>Eubacteriales</taxon>
        <taxon>Flintibacter</taxon>
    </lineage>
</organism>
<gene>
    <name evidence="6" type="ORF">H8S55_01655</name>
</gene>